<dbReference type="EMBL" id="JANAVB010008400">
    <property type="protein sequence ID" value="KAJ6841677.1"/>
    <property type="molecule type" value="Genomic_DNA"/>
</dbReference>
<dbReference type="EMBL" id="JANAVB010023995">
    <property type="protein sequence ID" value="KAJ6822817.1"/>
    <property type="molecule type" value="Genomic_DNA"/>
</dbReference>
<keyword evidence="8" id="KW-1185">Reference proteome</keyword>
<dbReference type="InterPro" id="IPR008470">
    <property type="entry name" value="Uncharacterised_Ycf33"/>
</dbReference>
<name>A0AAX6G2W7_IRIPA</name>
<evidence type="ECO:0000313" key="6">
    <source>
        <dbReference type="EMBL" id="KAJ6822817.1"/>
    </source>
</evidence>
<sequence>MKVCALQLNTHIPSPKAFSRPKLPSKRSPVVKLMLSTKTTITTATTTTPLSTSVKTSLKLSAAGNTARDEDDVVNIPRWVVVGGASLGLSLLLLGLDGQHVAMAFGPEGPLVEEFWDNMRRYGLYILTVSTGVIYAVFQPIVELLRNPITAILIIVVVAGGGYLLSQVLNAMVGISEFSYNYGY</sequence>
<feature type="transmembrane region" description="Helical" evidence="5">
    <location>
        <begin position="148"/>
        <end position="166"/>
    </location>
</feature>
<dbReference type="Proteomes" id="UP001140949">
    <property type="component" value="Unassembled WGS sequence"/>
</dbReference>
<dbReference type="Pfam" id="PF05421">
    <property type="entry name" value="DUF751"/>
    <property type="match status" value="1"/>
</dbReference>
<keyword evidence="5" id="KW-0812">Transmembrane</keyword>
<reference evidence="6" key="1">
    <citation type="journal article" date="2023" name="GigaByte">
        <title>Genome assembly of the bearded iris, Iris pallida Lam.</title>
        <authorList>
            <person name="Bruccoleri R.E."/>
            <person name="Oakeley E.J."/>
            <person name="Faust A.M.E."/>
            <person name="Altorfer M."/>
            <person name="Dessus-Babus S."/>
            <person name="Burckhardt D."/>
            <person name="Oertli M."/>
            <person name="Naumann U."/>
            <person name="Petersen F."/>
            <person name="Wong J."/>
        </authorList>
    </citation>
    <scope>NUCLEOTIDE SEQUENCE</scope>
    <source>
        <strain evidence="6">GSM-AAB239-AS_SAM_17_03QT</strain>
    </source>
</reference>
<evidence type="ECO:0000256" key="4">
    <source>
        <dbReference type="ARBA" id="ARBA00022640"/>
    </source>
</evidence>
<feature type="transmembrane region" description="Helical" evidence="5">
    <location>
        <begin position="122"/>
        <end position="142"/>
    </location>
</feature>
<evidence type="ECO:0000313" key="7">
    <source>
        <dbReference type="EMBL" id="KAJ6841677.1"/>
    </source>
</evidence>
<dbReference type="PANTHER" id="PTHR36049:SF3">
    <property type="match status" value="1"/>
</dbReference>
<dbReference type="AlphaFoldDB" id="A0AAX6G2W7"/>
<gene>
    <name evidence="7" type="ORF">M6B38_305760</name>
    <name evidence="6" type="ORF">M6B38_387510</name>
</gene>
<comment type="similarity">
    <text evidence="2">Belongs to the ycf33 family.</text>
</comment>
<organism evidence="6 8">
    <name type="scientific">Iris pallida</name>
    <name type="common">Sweet iris</name>
    <dbReference type="NCBI Taxonomy" id="29817"/>
    <lineage>
        <taxon>Eukaryota</taxon>
        <taxon>Viridiplantae</taxon>
        <taxon>Streptophyta</taxon>
        <taxon>Embryophyta</taxon>
        <taxon>Tracheophyta</taxon>
        <taxon>Spermatophyta</taxon>
        <taxon>Magnoliopsida</taxon>
        <taxon>Liliopsida</taxon>
        <taxon>Asparagales</taxon>
        <taxon>Iridaceae</taxon>
        <taxon>Iridoideae</taxon>
        <taxon>Irideae</taxon>
        <taxon>Iris</taxon>
    </lineage>
</organism>
<keyword evidence="5" id="KW-0472">Membrane</keyword>
<evidence type="ECO:0000256" key="2">
    <source>
        <dbReference type="ARBA" id="ARBA00010985"/>
    </source>
</evidence>
<evidence type="ECO:0000313" key="8">
    <source>
        <dbReference type="Proteomes" id="UP001140949"/>
    </source>
</evidence>
<comment type="caution">
    <text evidence="6">The sequence shown here is derived from an EMBL/GenBank/DDBJ whole genome shotgun (WGS) entry which is preliminary data.</text>
</comment>
<keyword evidence="5" id="KW-1133">Transmembrane helix</keyword>
<keyword evidence="4" id="KW-0934">Plastid</keyword>
<proteinExistence type="inferred from homology"/>
<dbReference type="GO" id="GO:0009536">
    <property type="term" value="C:plastid"/>
    <property type="evidence" value="ECO:0007669"/>
    <property type="project" value="UniProtKB-SubCell"/>
</dbReference>
<accession>A0AAX6G2W7</accession>
<reference evidence="6" key="2">
    <citation type="submission" date="2023-04" db="EMBL/GenBank/DDBJ databases">
        <authorList>
            <person name="Bruccoleri R.E."/>
            <person name="Oakeley E.J."/>
            <person name="Faust A.-M."/>
            <person name="Dessus-Babus S."/>
            <person name="Altorfer M."/>
            <person name="Burckhardt D."/>
            <person name="Oertli M."/>
            <person name="Naumann U."/>
            <person name="Petersen F."/>
            <person name="Wong J."/>
        </authorList>
    </citation>
    <scope>NUCLEOTIDE SEQUENCE</scope>
    <source>
        <strain evidence="6">GSM-AAB239-AS_SAM_17_03QT</strain>
        <tissue evidence="6">Leaf</tissue>
    </source>
</reference>
<feature type="transmembrane region" description="Helical" evidence="5">
    <location>
        <begin position="76"/>
        <end position="96"/>
    </location>
</feature>
<evidence type="ECO:0000256" key="5">
    <source>
        <dbReference type="SAM" id="Phobius"/>
    </source>
</evidence>
<evidence type="ECO:0000256" key="1">
    <source>
        <dbReference type="ARBA" id="ARBA00004474"/>
    </source>
</evidence>
<dbReference type="PANTHER" id="PTHR36049">
    <property type="entry name" value="TRANSMEMBRANE PROTEIN"/>
    <property type="match status" value="1"/>
</dbReference>
<evidence type="ECO:0000256" key="3">
    <source>
        <dbReference type="ARBA" id="ARBA00021584"/>
    </source>
</evidence>
<comment type="subcellular location">
    <subcellularLocation>
        <location evidence="1">Plastid</location>
    </subcellularLocation>
</comment>
<protein>
    <recommendedName>
        <fullName evidence="3">Uncharacterized protein ycf33</fullName>
    </recommendedName>
</protein>